<evidence type="ECO:0000256" key="3">
    <source>
        <dbReference type="ARBA" id="ARBA00022837"/>
    </source>
</evidence>
<protein>
    <submittedName>
        <fullName evidence="9">Voltage-dependent T-type calcium channel subunit alpha-1H</fullName>
    </submittedName>
</protein>
<evidence type="ECO:0000256" key="7">
    <source>
        <dbReference type="SAM" id="Phobius"/>
    </source>
</evidence>
<dbReference type="EMBL" id="LSRX01000194">
    <property type="protein sequence ID" value="OLQ05096.1"/>
    <property type="molecule type" value="Genomic_DNA"/>
</dbReference>
<dbReference type="Gene3D" id="1.10.287.70">
    <property type="match status" value="1"/>
</dbReference>
<dbReference type="InterPro" id="IPR027359">
    <property type="entry name" value="Volt_channel_dom_sf"/>
</dbReference>
<dbReference type="PANTHER" id="PTHR10037:SF62">
    <property type="entry name" value="SODIUM CHANNEL PROTEIN 60E"/>
    <property type="match status" value="1"/>
</dbReference>
<dbReference type="InterPro" id="IPR018247">
    <property type="entry name" value="EF_Hand_1_Ca_BS"/>
</dbReference>
<comment type="caution">
    <text evidence="9">The sequence shown here is derived from an EMBL/GenBank/DDBJ whole genome shotgun (WGS) entry which is preliminary data.</text>
</comment>
<dbReference type="OrthoDB" id="442551at2759"/>
<evidence type="ECO:0000256" key="6">
    <source>
        <dbReference type="SAM" id="MobiDB-lite"/>
    </source>
</evidence>
<keyword evidence="5 7" id="KW-0472">Membrane</keyword>
<evidence type="ECO:0000256" key="5">
    <source>
        <dbReference type="ARBA" id="ARBA00023136"/>
    </source>
</evidence>
<feature type="transmembrane region" description="Helical" evidence="7">
    <location>
        <begin position="379"/>
        <end position="399"/>
    </location>
</feature>
<name>A0A1Q9ECD4_SYMMI</name>
<feature type="compositionally biased region" description="Polar residues" evidence="6">
    <location>
        <begin position="114"/>
        <end position="128"/>
    </location>
</feature>
<evidence type="ECO:0000256" key="1">
    <source>
        <dbReference type="ARBA" id="ARBA00004141"/>
    </source>
</evidence>
<organism evidence="9 10">
    <name type="scientific">Symbiodinium microadriaticum</name>
    <name type="common">Dinoflagellate</name>
    <name type="synonym">Zooxanthella microadriatica</name>
    <dbReference type="NCBI Taxonomy" id="2951"/>
    <lineage>
        <taxon>Eukaryota</taxon>
        <taxon>Sar</taxon>
        <taxon>Alveolata</taxon>
        <taxon>Dinophyceae</taxon>
        <taxon>Suessiales</taxon>
        <taxon>Symbiodiniaceae</taxon>
        <taxon>Symbiodinium</taxon>
    </lineage>
</organism>
<dbReference type="InterPro" id="IPR043203">
    <property type="entry name" value="VGCC_Ca_Na"/>
</dbReference>
<evidence type="ECO:0000256" key="2">
    <source>
        <dbReference type="ARBA" id="ARBA00022692"/>
    </source>
</evidence>
<keyword evidence="4 7" id="KW-1133">Transmembrane helix</keyword>
<gene>
    <name evidence="9" type="primary">Cacna1h</name>
    <name evidence="9" type="ORF">AK812_SmicGene11738</name>
</gene>
<dbReference type="Pfam" id="PF00520">
    <property type="entry name" value="Ion_trans"/>
    <property type="match status" value="1"/>
</dbReference>
<dbReference type="InterPro" id="IPR005821">
    <property type="entry name" value="Ion_trans_dom"/>
</dbReference>
<feature type="transmembrane region" description="Helical" evidence="7">
    <location>
        <begin position="260"/>
        <end position="282"/>
    </location>
</feature>
<keyword evidence="3" id="KW-0106">Calcium</keyword>
<feature type="domain" description="Ion transport" evidence="8">
    <location>
        <begin position="193"/>
        <end position="437"/>
    </location>
</feature>
<dbReference type="SUPFAM" id="SSF81324">
    <property type="entry name" value="Voltage-gated potassium channels"/>
    <property type="match status" value="1"/>
</dbReference>
<comment type="subcellular location">
    <subcellularLocation>
        <location evidence="1">Membrane</location>
        <topology evidence="1">Multi-pass membrane protein</topology>
    </subcellularLocation>
</comment>
<feature type="transmembrane region" description="Helical" evidence="7">
    <location>
        <begin position="197"/>
        <end position="218"/>
    </location>
</feature>
<evidence type="ECO:0000256" key="4">
    <source>
        <dbReference type="ARBA" id="ARBA00022989"/>
    </source>
</evidence>
<dbReference type="Proteomes" id="UP000186817">
    <property type="component" value="Unassembled WGS sequence"/>
</dbReference>
<evidence type="ECO:0000313" key="10">
    <source>
        <dbReference type="Proteomes" id="UP000186817"/>
    </source>
</evidence>
<dbReference type="PROSITE" id="PS00018">
    <property type="entry name" value="EF_HAND_1"/>
    <property type="match status" value="1"/>
</dbReference>
<feature type="transmembrane region" description="Helical" evidence="7">
    <location>
        <begin position="230"/>
        <end position="248"/>
    </location>
</feature>
<dbReference type="GO" id="GO:0001518">
    <property type="term" value="C:voltage-gated sodium channel complex"/>
    <property type="evidence" value="ECO:0007669"/>
    <property type="project" value="TreeGrafter"/>
</dbReference>
<dbReference type="PANTHER" id="PTHR10037">
    <property type="entry name" value="VOLTAGE-GATED CATION CHANNEL CALCIUM AND SODIUM"/>
    <property type="match status" value="1"/>
</dbReference>
<dbReference type="InterPro" id="IPR011992">
    <property type="entry name" value="EF-hand-dom_pair"/>
</dbReference>
<keyword evidence="2 7" id="KW-0812">Transmembrane</keyword>
<dbReference type="SUPFAM" id="SSF47473">
    <property type="entry name" value="EF-hand"/>
    <property type="match status" value="1"/>
</dbReference>
<dbReference type="AlphaFoldDB" id="A0A1Q9ECD4"/>
<feature type="transmembrane region" description="Helical" evidence="7">
    <location>
        <begin position="411"/>
        <end position="431"/>
    </location>
</feature>
<dbReference type="GO" id="GO:0005248">
    <property type="term" value="F:voltage-gated sodium channel activity"/>
    <property type="evidence" value="ECO:0007669"/>
    <property type="project" value="TreeGrafter"/>
</dbReference>
<keyword evidence="10" id="KW-1185">Reference proteome</keyword>
<evidence type="ECO:0000259" key="8">
    <source>
        <dbReference type="Pfam" id="PF00520"/>
    </source>
</evidence>
<proteinExistence type="predicted"/>
<feature type="transmembrane region" description="Helical" evidence="7">
    <location>
        <begin position="338"/>
        <end position="359"/>
    </location>
</feature>
<accession>A0A1Q9ECD4</accession>
<reference evidence="9 10" key="1">
    <citation type="submission" date="2016-02" db="EMBL/GenBank/DDBJ databases">
        <title>Genome analysis of coral dinoflagellate symbionts highlights evolutionary adaptations to a symbiotic lifestyle.</title>
        <authorList>
            <person name="Aranda M."/>
            <person name="Li Y."/>
            <person name="Liew Y.J."/>
            <person name="Baumgarten S."/>
            <person name="Simakov O."/>
            <person name="Wilson M."/>
            <person name="Piel J."/>
            <person name="Ashoor H."/>
            <person name="Bougouffa S."/>
            <person name="Bajic V.B."/>
            <person name="Ryu T."/>
            <person name="Ravasi T."/>
            <person name="Bayer T."/>
            <person name="Micklem G."/>
            <person name="Kim H."/>
            <person name="Bhak J."/>
            <person name="Lajeunesse T.C."/>
            <person name="Voolstra C.R."/>
        </authorList>
    </citation>
    <scope>NUCLEOTIDE SEQUENCE [LARGE SCALE GENOMIC DNA]</scope>
    <source>
        <strain evidence="9 10">CCMP2467</strain>
    </source>
</reference>
<feature type="region of interest" description="Disordered" evidence="6">
    <location>
        <begin position="1"/>
        <end position="41"/>
    </location>
</feature>
<dbReference type="Gene3D" id="1.20.120.350">
    <property type="entry name" value="Voltage-gated potassium channels. Chain C"/>
    <property type="match status" value="1"/>
</dbReference>
<evidence type="ECO:0000313" key="9">
    <source>
        <dbReference type="EMBL" id="OLQ05096.1"/>
    </source>
</evidence>
<feature type="region of interest" description="Disordered" evidence="6">
    <location>
        <begin position="80"/>
        <end position="136"/>
    </location>
</feature>
<sequence length="597" mass="66905">MEGPRSLSPPMHPLSAPSNLPAEAVAEEFDGVPLPAQPPSLLHDTMKEQHEAVMSQLQLQSDLLRQVLMNTSLESLGSLLANSPENEAPDSDADIVSPLTSGNDKIASPKVLSPGNSGNFNGEASQPVTRTRRPSLLSSLRSYTDEDLGRLDQAHSRHGDVVRQRYVARNLRQPLRNSVAWGRARVQQWVQSSAFEMFFGCVVFTNAVFIGVEVQASIDDPQRRPQIFDVAQYAFTVLFILELALRLLSSGPRKLFCTEVWYWSLLDVIIIISSLWEIAAALQTDVDAVGGVSSLKAFRIIRLTRTLRTVQFVRIFRFVVALRTLLKSIAYTLKALTWALLLLALIIYVFAVMFSQAVNDYLADPDSPPLPEREYEACLLYFGSLRATMTSLFMSIAGGTNWEELVFPLELISPVWTVIFLFYISFTYFAVLNVVTGSFCQGAIESAQRDESQQLQAMVDNKEAHLKRIEDLFCEIGQADHGITFHAFQERVQEPAVRAYFETLGLDIRDEWSFFKLLDQDGDGIVAVEEFFFGCLKFRGGATAMDVAQVHQDQRWLITHYGHGQVAVEDELQQLKEQMTSVTRLLVLLSGRLTINI</sequence>